<comment type="caution">
    <text evidence="1">The sequence shown here is derived from an EMBL/GenBank/DDBJ whole genome shotgun (WGS) entry which is preliminary data.</text>
</comment>
<gene>
    <name evidence="1" type="ORF">NG792_12855</name>
</gene>
<keyword evidence="2" id="KW-1185">Reference proteome</keyword>
<dbReference type="RefSeq" id="WP_261197068.1">
    <property type="nucleotide sequence ID" value="NZ_JAMXFA010000015.1"/>
</dbReference>
<evidence type="ECO:0000313" key="2">
    <source>
        <dbReference type="Proteomes" id="UP001525961"/>
    </source>
</evidence>
<organism evidence="1 2">
    <name type="scientific">Laspinema olomoucense D3b</name>
    <dbReference type="NCBI Taxonomy" id="2953688"/>
    <lineage>
        <taxon>Bacteria</taxon>
        <taxon>Bacillati</taxon>
        <taxon>Cyanobacteriota</taxon>
        <taxon>Cyanophyceae</taxon>
        <taxon>Oscillatoriophycideae</taxon>
        <taxon>Oscillatoriales</taxon>
        <taxon>Laspinemataceae</taxon>
        <taxon>Laspinema</taxon>
        <taxon>Laspinema olomoucense</taxon>
    </lineage>
</organism>
<reference evidence="1 2" key="1">
    <citation type="journal article" date="2022" name="Front. Microbiol.">
        <title>High genomic differentiation and limited gene flow indicate recent cryptic speciation within the genus Laspinema (cyanobacteria).</title>
        <authorList>
            <person name="Stanojkovic A."/>
            <person name="Skoupy S."/>
            <person name="Skaloud P."/>
            <person name="Dvorak P."/>
        </authorList>
    </citation>
    <scope>NUCLEOTIDE SEQUENCE [LARGE SCALE GENOMIC DNA]</scope>
    <source>
        <strain evidence="1 2">D3b</strain>
    </source>
</reference>
<accession>A0ABT2NA45</accession>
<protein>
    <submittedName>
        <fullName evidence="1">Uncharacterized protein</fullName>
    </submittedName>
</protein>
<dbReference type="EMBL" id="JAMXFA010000015">
    <property type="protein sequence ID" value="MCT7978600.1"/>
    <property type="molecule type" value="Genomic_DNA"/>
</dbReference>
<proteinExistence type="predicted"/>
<name>A0ABT2NA45_9CYAN</name>
<evidence type="ECO:0000313" key="1">
    <source>
        <dbReference type="EMBL" id="MCT7978600.1"/>
    </source>
</evidence>
<dbReference type="Proteomes" id="UP001525961">
    <property type="component" value="Unassembled WGS sequence"/>
</dbReference>
<sequence>MANQGWDTDEDRMIHKLTLHKNFITWVIQQLEKENIPCQKTTGNDRNGDILLINPEQAPRVQEIIRRINRQFNG</sequence>